<evidence type="ECO:0008006" key="4">
    <source>
        <dbReference type="Google" id="ProtNLM"/>
    </source>
</evidence>
<dbReference type="AlphaFoldDB" id="A0A5C6ASF2"/>
<gene>
    <name evidence="2" type="ORF">Pla52n_33970</name>
</gene>
<sequence>MSESLNPYAAPSDLASTAAYSGDMPRRIDVDVTERHLRYAEKHYLLHWHSGRLTLLSILAIVGGSGLSIWLQVKNIVPLPITQSGLALVTALAYWSVVRHSKVKTRQQLTEHGILPGANCELIFNTDRGTISMVNSSGRYEWRAGEVDLCNTLDGLMVCPEPYLYVFVPKQTDFVTCDARGFRKQLTQFIASVKAK</sequence>
<evidence type="ECO:0000313" key="3">
    <source>
        <dbReference type="Proteomes" id="UP000320176"/>
    </source>
</evidence>
<feature type="transmembrane region" description="Helical" evidence="1">
    <location>
        <begin position="77"/>
        <end position="97"/>
    </location>
</feature>
<dbReference type="RefSeq" id="WP_146520694.1">
    <property type="nucleotide sequence ID" value="NZ_CP151726.1"/>
</dbReference>
<keyword evidence="1" id="KW-0812">Transmembrane</keyword>
<proteinExistence type="predicted"/>
<keyword evidence="1" id="KW-1133">Transmembrane helix</keyword>
<accession>A0A5C6ASF2</accession>
<dbReference type="EMBL" id="SJPN01000004">
    <property type="protein sequence ID" value="TWU02347.1"/>
    <property type="molecule type" value="Genomic_DNA"/>
</dbReference>
<keyword evidence="1" id="KW-0472">Membrane</keyword>
<name>A0A5C6ASF2_9BACT</name>
<reference evidence="2 3" key="1">
    <citation type="submission" date="2019-02" db="EMBL/GenBank/DDBJ databases">
        <title>Deep-cultivation of Planctomycetes and their phenomic and genomic characterization uncovers novel biology.</title>
        <authorList>
            <person name="Wiegand S."/>
            <person name="Jogler M."/>
            <person name="Boedeker C."/>
            <person name="Pinto D."/>
            <person name="Vollmers J."/>
            <person name="Rivas-Marin E."/>
            <person name="Kohn T."/>
            <person name="Peeters S.H."/>
            <person name="Heuer A."/>
            <person name="Rast P."/>
            <person name="Oberbeckmann S."/>
            <person name="Bunk B."/>
            <person name="Jeske O."/>
            <person name="Meyerdierks A."/>
            <person name="Storesund J.E."/>
            <person name="Kallscheuer N."/>
            <person name="Luecker S."/>
            <person name="Lage O.M."/>
            <person name="Pohl T."/>
            <person name="Merkel B.J."/>
            <person name="Hornburger P."/>
            <person name="Mueller R.-W."/>
            <person name="Bruemmer F."/>
            <person name="Labrenz M."/>
            <person name="Spormann A.M."/>
            <person name="Op Den Camp H."/>
            <person name="Overmann J."/>
            <person name="Amann R."/>
            <person name="Jetten M.S.M."/>
            <person name="Mascher T."/>
            <person name="Medema M.H."/>
            <person name="Devos D.P."/>
            <person name="Kaster A.-K."/>
            <person name="Ovreas L."/>
            <person name="Rohde M."/>
            <person name="Galperin M.Y."/>
            <person name="Jogler C."/>
        </authorList>
    </citation>
    <scope>NUCLEOTIDE SEQUENCE [LARGE SCALE GENOMIC DNA]</scope>
    <source>
        <strain evidence="2 3">Pla52n</strain>
    </source>
</reference>
<organism evidence="2 3">
    <name type="scientific">Stieleria varia</name>
    <dbReference type="NCBI Taxonomy" id="2528005"/>
    <lineage>
        <taxon>Bacteria</taxon>
        <taxon>Pseudomonadati</taxon>
        <taxon>Planctomycetota</taxon>
        <taxon>Planctomycetia</taxon>
        <taxon>Pirellulales</taxon>
        <taxon>Pirellulaceae</taxon>
        <taxon>Stieleria</taxon>
    </lineage>
</organism>
<keyword evidence="3" id="KW-1185">Reference proteome</keyword>
<feature type="transmembrane region" description="Helical" evidence="1">
    <location>
        <begin position="53"/>
        <end position="71"/>
    </location>
</feature>
<protein>
    <recommendedName>
        <fullName evidence="4">YcxB-like protein domain-containing protein</fullName>
    </recommendedName>
</protein>
<comment type="caution">
    <text evidence="2">The sequence shown here is derived from an EMBL/GenBank/DDBJ whole genome shotgun (WGS) entry which is preliminary data.</text>
</comment>
<dbReference type="Proteomes" id="UP000320176">
    <property type="component" value="Unassembled WGS sequence"/>
</dbReference>
<dbReference type="OrthoDB" id="273687at2"/>
<evidence type="ECO:0000313" key="2">
    <source>
        <dbReference type="EMBL" id="TWU02347.1"/>
    </source>
</evidence>
<evidence type="ECO:0000256" key="1">
    <source>
        <dbReference type="SAM" id="Phobius"/>
    </source>
</evidence>